<reference evidence="1 2" key="2">
    <citation type="submission" date="2018-11" db="EMBL/GenBank/DDBJ databases">
        <authorList>
            <consortium name="Pathogen Informatics"/>
        </authorList>
    </citation>
    <scope>NUCLEOTIDE SEQUENCE [LARGE SCALE GENOMIC DNA]</scope>
    <source>
        <strain evidence="1 2">Egypt</strain>
    </source>
</reference>
<dbReference type="AlphaFoldDB" id="A0A183AHX6"/>
<name>A0A183AHX6_9TREM</name>
<evidence type="ECO:0000313" key="2">
    <source>
        <dbReference type="Proteomes" id="UP000272942"/>
    </source>
</evidence>
<evidence type="ECO:0000313" key="3">
    <source>
        <dbReference type="WBParaSite" id="ECPE_0000657401-mRNA-1"/>
    </source>
</evidence>
<proteinExistence type="predicted"/>
<keyword evidence="2" id="KW-1185">Reference proteome</keyword>
<dbReference type="Proteomes" id="UP000272942">
    <property type="component" value="Unassembled WGS sequence"/>
</dbReference>
<dbReference type="WBParaSite" id="ECPE_0000657401-mRNA-1">
    <property type="protein sequence ID" value="ECPE_0000657401-mRNA-1"/>
    <property type="gene ID" value="ECPE_0000657401"/>
</dbReference>
<evidence type="ECO:0000313" key="1">
    <source>
        <dbReference type="EMBL" id="VDP78683.1"/>
    </source>
</evidence>
<accession>A0A183AHX6</accession>
<organism evidence="3">
    <name type="scientific">Echinostoma caproni</name>
    <dbReference type="NCBI Taxonomy" id="27848"/>
    <lineage>
        <taxon>Eukaryota</taxon>
        <taxon>Metazoa</taxon>
        <taxon>Spiralia</taxon>
        <taxon>Lophotrochozoa</taxon>
        <taxon>Platyhelminthes</taxon>
        <taxon>Trematoda</taxon>
        <taxon>Digenea</taxon>
        <taxon>Plagiorchiida</taxon>
        <taxon>Echinostomata</taxon>
        <taxon>Echinostomatoidea</taxon>
        <taxon>Echinostomatidae</taxon>
        <taxon>Echinostoma</taxon>
    </lineage>
</organism>
<protein>
    <submittedName>
        <fullName evidence="3">DEP domain-containing protein</fullName>
    </submittedName>
</protein>
<dbReference type="EMBL" id="UZAN01043571">
    <property type="protein sequence ID" value="VDP78683.1"/>
    <property type="molecule type" value="Genomic_DNA"/>
</dbReference>
<gene>
    <name evidence="1" type="ORF">ECPE_LOCUS6561</name>
</gene>
<dbReference type="OrthoDB" id="6380619at2759"/>
<reference evidence="3" key="1">
    <citation type="submission" date="2016-06" db="UniProtKB">
        <authorList>
            <consortium name="WormBaseParasite"/>
        </authorList>
    </citation>
    <scope>IDENTIFICATION</scope>
</reference>
<sequence>MKNLLSGCDGKDSSTTLSSSSEDAFTSFEYTASLLESATDTLCQNYCMNVLRGCLAPPLLYLPAQALNADPSFKIASNFVPSPTNVWQWLLSSSPDRPGLSYIEHTLDAIWTSLNATKLVELIQQGLQLARVDGQIRKANGDMIAEGMVLLQQNYYYIYFSSTCVPNFEEICLVSDSW</sequence>